<gene>
    <name evidence="1" type="ORF">MmiEs2_09860</name>
</gene>
<dbReference type="KEGG" id="mees:MmiEs2_09860"/>
<dbReference type="Gene3D" id="3.30.920.30">
    <property type="entry name" value="Hypothetical protein"/>
    <property type="match status" value="1"/>
</dbReference>
<name>A0AA96V8N9_9EURY</name>
<evidence type="ECO:0008006" key="3">
    <source>
        <dbReference type="Google" id="ProtNLM"/>
    </source>
</evidence>
<dbReference type="GeneID" id="85197450"/>
<dbReference type="EMBL" id="CP131062">
    <property type="protein sequence ID" value="WNY28782.1"/>
    <property type="molecule type" value="Genomic_DNA"/>
</dbReference>
<dbReference type="Proteomes" id="UP001302662">
    <property type="component" value="Chromosome"/>
</dbReference>
<sequence>MRYKCREIEHALKKKGFVEIRSHNHKKFYFQNRSGRFPIKTITSHSNPEYSGILLSQLIHQLHLSPEQFHDLIQCPLSKEKLEEIYVSKFSK</sequence>
<dbReference type="RefSeq" id="WP_316558784.1">
    <property type="nucleotide sequence ID" value="NZ_CP131062.1"/>
</dbReference>
<reference evidence="1 2" key="1">
    <citation type="submission" date="2023-07" db="EMBL/GenBank/DDBJ databases">
        <title>Closed genome sequence of Methanimicrococcus sp. Es2.</title>
        <authorList>
            <person name="Protasov E."/>
            <person name="Platt K."/>
            <person name="Reeh H."/>
            <person name="Poehlein A."/>
            <person name="Daniel R."/>
            <person name="Brune A."/>
        </authorList>
    </citation>
    <scope>NUCLEOTIDE SEQUENCE [LARGE SCALE GENOMIC DNA]</scope>
    <source>
        <strain evidence="1 2">Es2</strain>
    </source>
</reference>
<accession>A0AA96V8N9</accession>
<evidence type="ECO:0000313" key="2">
    <source>
        <dbReference type="Proteomes" id="UP001302662"/>
    </source>
</evidence>
<dbReference type="SUPFAM" id="SSF54786">
    <property type="entry name" value="YcfA/nrd intein domain"/>
    <property type="match status" value="1"/>
</dbReference>
<organism evidence="1 2">
    <name type="scientific">Methanimicrococcus stummii</name>
    <dbReference type="NCBI Taxonomy" id="3028294"/>
    <lineage>
        <taxon>Archaea</taxon>
        <taxon>Methanobacteriati</taxon>
        <taxon>Methanobacteriota</taxon>
        <taxon>Stenosarchaea group</taxon>
        <taxon>Methanomicrobia</taxon>
        <taxon>Methanosarcinales</taxon>
        <taxon>Methanosarcinaceae</taxon>
        <taxon>Methanimicrococcus</taxon>
    </lineage>
</organism>
<keyword evidence="2" id="KW-1185">Reference proteome</keyword>
<protein>
    <recommendedName>
        <fullName evidence="3">Type II toxin-antitoxin system HicA family toxin</fullName>
    </recommendedName>
</protein>
<dbReference type="InterPro" id="IPR038570">
    <property type="entry name" value="HicA_sf"/>
</dbReference>
<evidence type="ECO:0000313" key="1">
    <source>
        <dbReference type="EMBL" id="WNY28782.1"/>
    </source>
</evidence>
<proteinExistence type="predicted"/>
<dbReference type="AlphaFoldDB" id="A0AA96V8N9"/>